<proteinExistence type="predicted"/>
<dbReference type="Proteomes" id="UP000175744">
    <property type="component" value="Unassembled WGS sequence"/>
</dbReference>
<name>A0A1E8EV73_9CLOT</name>
<keyword evidence="2" id="KW-1185">Reference proteome</keyword>
<dbReference type="OrthoDB" id="1631118at2"/>
<comment type="caution">
    <text evidence="1">The sequence shown here is derived from an EMBL/GenBank/DDBJ whole genome shotgun (WGS) entry which is preliminary data.</text>
</comment>
<sequence length="207" mass="23901">MAKAWLIRPFPHDTDRLSNFKSDNIIAIGWPEVSSLVGKDKNEIREILRNHPKKYSPSQLGAALATVNIFVNEISKKDFIVVPYEDDIYFAKVTSNYFFEPTKITDGYPHQRKIEWLKGPISRDQLPNDLRNSLRAPRTAADLSHYTNIIESVINYDSSELLQTTPDYMDVSYPLRTDLNCTIKIPKDITKEEAERLGEFVKTLYFN</sequence>
<evidence type="ECO:0000313" key="1">
    <source>
        <dbReference type="EMBL" id="OFH98034.1"/>
    </source>
</evidence>
<dbReference type="RefSeq" id="WP_070111370.1">
    <property type="nucleotide sequence ID" value="NZ_LZFO01000064.1"/>
</dbReference>
<evidence type="ECO:0000313" key="2">
    <source>
        <dbReference type="Proteomes" id="UP000175744"/>
    </source>
</evidence>
<reference evidence="1 2" key="1">
    <citation type="submission" date="2016-06" db="EMBL/GenBank/DDBJ databases">
        <title>Genome sequence of Clostridium acetireducens DSM 10703.</title>
        <authorList>
            <person name="Poehlein A."/>
            <person name="Fluechter S."/>
            <person name="Duerre P."/>
            <person name="Daniel R."/>
        </authorList>
    </citation>
    <scope>NUCLEOTIDE SEQUENCE [LARGE SCALE GENOMIC DNA]</scope>
    <source>
        <strain evidence="1 2">DSM 10703</strain>
    </source>
</reference>
<organism evidence="1 2">
    <name type="scientific">Clostridium acetireducens DSM 10703</name>
    <dbReference type="NCBI Taxonomy" id="1121290"/>
    <lineage>
        <taxon>Bacteria</taxon>
        <taxon>Bacillati</taxon>
        <taxon>Bacillota</taxon>
        <taxon>Clostridia</taxon>
        <taxon>Eubacteriales</taxon>
        <taxon>Clostridiaceae</taxon>
        <taxon>Clostridium</taxon>
    </lineage>
</organism>
<evidence type="ECO:0008006" key="3">
    <source>
        <dbReference type="Google" id="ProtNLM"/>
    </source>
</evidence>
<accession>A0A1E8EV73</accession>
<protein>
    <recommendedName>
        <fullName evidence="3">Restriction endonuclease</fullName>
    </recommendedName>
</protein>
<gene>
    <name evidence="1" type="ORF">CLOACE_22770</name>
</gene>
<dbReference type="EMBL" id="LZFO01000064">
    <property type="protein sequence ID" value="OFH98034.1"/>
    <property type="molecule type" value="Genomic_DNA"/>
</dbReference>
<dbReference type="STRING" id="1121290.CLAOCE_22770"/>
<dbReference type="AlphaFoldDB" id="A0A1E8EV73"/>